<evidence type="ECO:0000256" key="2">
    <source>
        <dbReference type="ARBA" id="ARBA00043996"/>
    </source>
</evidence>
<dbReference type="Proteomes" id="UP001221142">
    <property type="component" value="Unassembled WGS sequence"/>
</dbReference>
<dbReference type="Gene3D" id="3.40.50.1820">
    <property type="entry name" value="alpha/beta hydrolase"/>
    <property type="match status" value="1"/>
</dbReference>
<accession>A0AAD7C5H1</accession>
<reference evidence="7" key="1">
    <citation type="submission" date="2023-03" db="EMBL/GenBank/DDBJ databases">
        <title>Massive genome expansion in bonnet fungi (Mycena s.s.) driven by repeated elements and novel gene families across ecological guilds.</title>
        <authorList>
            <consortium name="Lawrence Berkeley National Laboratory"/>
            <person name="Harder C.B."/>
            <person name="Miyauchi S."/>
            <person name="Viragh M."/>
            <person name="Kuo A."/>
            <person name="Thoen E."/>
            <person name="Andreopoulos B."/>
            <person name="Lu D."/>
            <person name="Skrede I."/>
            <person name="Drula E."/>
            <person name="Henrissat B."/>
            <person name="Morin E."/>
            <person name="Kohler A."/>
            <person name="Barry K."/>
            <person name="LaButti K."/>
            <person name="Morin E."/>
            <person name="Salamov A."/>
            <person name="Lipzen A."/>
            <person name="Mereny Z."/>
            <person name="Hegedus B."/>
            <person name="Baldrian P."/>
            <person name="Stursova M."/>
            <person name="Weitz H."/>
            <person name="Taylor A."/>
            <person name="Grigoriev I.V."/>
            <person name="Nagy L.G."/>
            <person name="Martin F."/>
            <person name="Kauserud H."/>
        </authorList>
    </citation>
    <scope>NUCLEOTIDE SEQUENCE</scope>
    <source>
        <strain evidence="7">9284</strain>
    </source>
</reference>
<dbReference type="PANTHER" id="PTHR45856:SF25">
    <property type="entry name" value="FUNGAL LIPASE-LIKE DOMAIN-CONTAINING PROTEIN"/>
    <property type="match status" value="1"/>
</dbReference>
<dbReference type="SUPFAM" id="SSF53474">
    <property type="entry name" value="alpha/beta-Hydrolases"/>
    <property type="match status" value="1"/>
</dbReference>
<dbReference type="Pfam" id="PF01764">
    <property type="entry name" value="Lipase_3"/>
    <property type="match status" value="1"/>
</dbReference>
<evidence type="ECO:0000313" key="7">
    <source>
        <dbReference type="EMBL" id="KAJ7639216.1"/>
    </source>
</evidence>
<organism evidence="7 8">
    <name type="scientific">Roridomyces roridus</name>
    <dbReference type="NCBI Taxonomy" id="1738132"/>
    <lineage>
        <taxon>Eukaryota</taxon>
        <taxon>Fungi</taxon>
        <taxon>Dikarya</taxon>
        <taxon>Basidiomycota</taxon>
        <taxon>Agaricomycotina</taxon>
        <taxon>Agaricomycetes</taxon>
        <taxon>Agaricomycetidae</taxon>
        <taxon>Agaricales</taxon>
        <taxon>Marasmiineae</taxon>
        <taxon>Mycenaceae</taxon>
        <taxon>Roridomyces</taxon>
    </lineage>
</organism>
<evidence type="ECO:0000256" key="3">
    <source>
        <dbReference type="ARBA" id="ARBA00047591"/>
    </source>
</evidence>
<evidence type="ECO:0000256" key="1">
    <source>
        <dbReference type="ARBA" id="ARBA00023157"/>
    </source>
</evidence>
<sequence>MLAARILSALAFLGLVSAAPSRRQSTITELSASQVSGYTPYAHYAGAGYCTPSQTKAWDCGAHCDANPGFQTVASGGDGDEVQYWYVGYDATLNTIIVVHQGTDPTELISVATDADAFLESLDSTLFPGLPSGITVHNGFANEHALTATSVLAAVQTAIAKWPSVNTVTLVGHSLGGALALLDSVYLPLHLPNLHYKGIMFGLPRVGNQAWADYASRGNIITHINNKLDIVPIVPGRGLGYHHPTGEVHIQDDSASEWLACPGEDNTSDDCTTGAVPNILDGSILDHLGPYNGVYLTTFGCA</sequence>
<proteinExistence type="inferred from homology"/>
<dbReference type="InterPro" id="IPR002921">
    <property type="entry name" value="Fungal_lipase-type"/>
</dbReference>
<evidence type="ECO:0000313" key="8">
    <source>
        <dbReference type="Proteomes" id="UP001221142"/>
    </source>
</evidence>
<keyword evidence="1" id="KW-1015">Disulfide bond</keyword>
<protein>
    <submittedName>
        <fullName evidence="7">Lipase class 3 family protein</fullName>
    </submittedName>
</protein>
<feature type="domain" description="Fungal lipase-type" evidence="6">
    <location>
        <begin position="98"/>
        <end position="236"/>
    </location>
</feature>
<keyword evidence="8" id="KW-1185">Reference proteome</keyword>
<dbReference type="AlphaFoldDB" id="A0AAD7C5H1"/>
<comment type="caution">
    <text evidence="7">The sequence shown here is derived from an EMBL/GenBank/DDBJ whole genome shotgun (WGS) entry which is preliminary data.</text>
</comment>
<feature type="signal peptide" evidence="5">
    <location>
        <begin position="1"/>
        <end position="18"/>
    </location>
</feature>
<dbReference type="PANTHER" id="PTHR45856">
    <property type="entry name" value="ALPHA/BETA-HYDROLASES SUPERFAMILY PROTEIN"/>
    <property type="match status" value="1"/>
</dbReference>
<name>A0AAD7C5H1_9AGAR</name>
<evidence type="ECO:0000256" key="5">
    <source>
        <dbReference type="SAM" id="SignalP"/>
    </source>
</evidence>
<evidence type="ECO:0000256" key="4">
    <source>
        <dbReference type="ARBA" id="ARBA00048461"/>
    </source>
</evidence>
<comment type="similarity">
    <text evidence="2">Belongs to the AB hydrolase superfamily. Lipase family. Class 3 subfamily.</text>
</comment>
<dbReference type="GO" id="GO:0006629">
    <property type="term" value="P:lipid metabolic process"/>
    <property type="evidence" value="ECO:0007669"/>
    <property type="project" value="InterPro"/>
</dbReference>
<comment type="catalytic activity">
    <reaction evidence="4">
        <text>a monoacylglycerol + H2O = glycerol + a fatty acid + H(+)</text>
        <dbReference type="Rhea" id="RHEA:15245"/>
        <dbReference type="ChEBI" id="CHEBI:15377"/>
        <dbReference type="ChEBI" id="CHEBI:15378"/>
        <dbReference type="ChEBI" id="CHEBI:17408"/>
        <dbReference type="ChEBI" id="CHEBI:17754"/>
        <dbReference type="ChEBI" id="CHEBI:28868"/>
    </reaction>
</comment>
<dbReference type="CDD" id="cd00519">
    <property type="entry name" value="Lipase_3"/>
    <property type="match status" value="1"/>
</dbReference>
<keyword evidence="5" id="KW-0732">Signal</keyword>
<dbReference type="EMBL" id="JARKIF010000005">
    <property type="protein sequence ID" value="KAJ7639216.1"/>
    <property type="molecule type" value="Genomic_DNA"/>
</dbReference>
<dbReference type="InterPro" id="IPR029058">
    <property type="entry name" value="AB_hydrolase_fold"/>
</dbReference>
<gene>
    <name evidence="7" type="ORF">FB45DRAFT_422868</name>
</gene>
<feature type="chain" id="PRO_5042036945" evidence="5">
    <location>
        <begin position="19"/>
        <end position="302"/>
    </location>
</feature>
<dbReference type="InterPro" id="IPR051218">
    <property type="entry name" value="Sec_MonoDiacylglyc_Lipase"/>
</dbReference>
<evidence type="ECO:0000259" key="6">
    <source>
        <dbReference type="Pfam" id="PF01764"/>
    </source>
</evidence>
<comment type="catalytic activity">
    <reaction evidence="3">
        <text>a diacylglycerol + H2O = a monoacylglycerol + a fatty acid + H(+)</text>
        <dbReference type="Rhea" id="RHEA:32731"/>
        <dbReference type="ChEBI" id="CHEBI:15377"/>
        <dbReference type="ChEBI" id="CHEBI:15378"/>
        <dbReference type="ChEBI" id="CHEBI:17408"/>
        <dbReference type="ChEBI" id="CHEBI:18035"/>
        <dbReference type="ChEBI" id="CHEBI:28868"/>
    </reaction>
</comment>